<dbReference type="InterPro" id="IPR050716">
    <property type="entry name" value="MAGUK"/>
</dbReference>
<dbReference type="PANTHER" id="PTHR23122">
    <property type="entry name" value="MEMBRANE-ASSOCIATED GUANYLATE KINASE MAGUK"/>
    <property type="match status" value="1"/>
</dbReference>
<dbReference type="Gene3D" id="3.40.50.300">
    <property type="entry name" value="P-loop containing nucleotide triphosphate hydrolases"/>
    <property type="match status" value="1"/>
</dbReference>
<dbReference type="InterPro" id="IPR008144">
    <property type="entry name" value="Guanylate_kin-like_dom"/>
</dbReference>
<dbReference type="Gene3D" id="2.30.30.40">
    <property type="entry name" value="SH3 Domains"/>
    <property type="match status" value="1"/>
</dbReference>
<dbReference type="InterPro" id="IPR008145">
    <property type="entry name" value="GK/Ca_channel_bsu"/>
</dbReference>
<protein>
    <submittedName>
        <fullName evidence="4">Uncharacterized protein</fullName>
    </submittedName>
</protein>
<dbReference type="InterPro" id="IPR036034">
    <property type="entry name" value="PDZ_sf"/>
</dbReference>
<dbReference type="Gene3D" id="2.30.42.10">
    <property type="match status" value="1"/>
</dbReference>
<dbReference type="PROSITE" id="PS50106">
    <property type="entry name" value="PDZ"/>
    <property type="match status" value="1"/>
</dbReference>
<feature type="domain" description="PDZ" evidence="2">
    <location>
        <begin position="82"/>
        <end position="148"/>
    </location>
</feature>
<dbReference type="InterPro" id="IPR001478">
    <property type="entry name" value="PDZ"/>
</dbReference>
<dbReference type="SMART" id="SM00228">
    <property type="entry name" value="PDZ"/>
    <property type="match status" value="1"/>
</dbReference>
<dbReference type="SMART" id="SM00072">
    <property type="entry name" value="GuKc"/>
    <property type="match status" value="1"/>
</dbReference>
<dbReference type="PROSITE" id="PS50052">
    <property type="entry name" value="GUANYLATE_KINASE_2"/>
    <property type="match status" value="1"/>
</dbReference>
<dbReference type="Pfam" id="PF00595">
    <property type="entry name" value="PDZ"/>
    <property type="match status" value="1"/>
</dbReference>
<dbReference type="SUPFAM" id="SSF50156">
    <property type="entry name" value="PDZ domain-like"/>
    <property type="match status" value="1"/>
</dbReference>
<evidence type="ECO:0000313" key="4">
    <source>
        <dbReference type="WBParaSite" id="ACRNAN_scaffold505.g32991.t1"/>
    </source>
</evidence>
<evidence type="ECO:0000259" key="2">
    <source>
        <dbReference type="PROSITE" id="PS50106"/>
    </source>
</evidence>
<name>A0A914E058_9BILA</name>
<dbReference type="InterPro" id="IPR036028">
    <property type="entry name" value="SH3-like_dom_sf"/>
</dbReference>
<dbReference type="InterPro" id="IPR027417">
    <property type="entry name" value="P-loop_NTPase"/>
</dbReference>
<evidence type="ECO:0000313" key="3">
    <source>
        <dbReference type="Proteomes" id="UP000887540"/>
    </source>
</evidence>
<organism evidence="3 4">
    <name type="scientific">Acrobeloides nanus</name>
    <dbReference type="NCBI Taxonomy" id="290746"/>
    <lineage>
        <taxon>Eukaryota</taxon>
        <taxon>Metazoa</taxon>
        <taxon>Ecdysozoa</taxon>
        <taxon>Nematoda</taxon>
        <taxon>Chromadorea</taxon>
        <taxon>Rhabditida</taxon>
        <taxon>Tylenchina</taxon>
        <taxon>Cephalobomorpha</taxon>
        <taxon>Cephaloboidea</taxon>
        <taxon>Cephalobidae</taxon>
        <taxon>Acrobeloides</taxon>
    </lineage>
</organism>
<reference evidence="4" key="1">
    <citation type="submission" date="2022-11" db="UniProtKB">
        <authorList>
            <consortium name="WormBaseParasite"/>
        </authorList>
    </citation>
    <scope>IDENTIFICATION</scope>
</reference>
<accession>A0A914E058</accession>
<dbReference type="SUPFAM" id="SSF52540">
    <property type="entry name" value="P-loop containing nucleoside triphosphate hydrolases"/>
    <property type="match status" value="1"/>
</dbReference>
<dbReference type="SUPFAM" id="SSF50044">
    <property type="entry name" value="SH3-domain"/>
    <property type="match status" value="1"/>
</dbReference>
<sequence>MNLNISKLSPKKIKGNLHDLSTTWDKSTGAKTFSSQQLTNLLTNPIIQGLFAAYDEIVSHEFDDTLPEIPFELDDDDIAVRIVHLVKGNEPLGATIKFDHSTGAVVIARIIAGGAAERSGCIEVGDQLLEVNGVSLLHKQPAEVVQLLSAPENETISFKLIPAKHVVENKPQPTLHYVRCMLDYSIKNDPMHPCPEAALDFKKGDILEFLVCDDPNFFQAKRLGHGSLCDMRNDENESSLDKDEETINESVINRVGLVPCVSFLRKLATDMNSDINMASSSTEPYEAVEKLDPSNNVIRPIILIGPPGVGRNELKRRLIMYHPKKYATIVPHTSRTRRPHERDGIDYYFASRNEMEKWIREGRFVEFGEYNGNLYGTLDEAISTVMEKGKIPVLNAHQLALTMLRTTTFKPIIIFVEPPDLMTLKETRVKMQARLALSGKEFTDADFEKMIQQAEQLQKCYGHFFDDRITNGNLDEAFKQLLMIIKKFESLPSWVPKDWIEKSVE</sequence>
<proteinExistence type="predicted"/>
<dbReference type="CDD" id="cd00071">
    <property type="entry name" value="GMPK"/>
    <property type="match status" value="1"/>
</dbReference>
<dbReference type="AlphaFoldDB" id="A0A914E058"/>
<dbReference type="Pfam" id="PF00625">
    <property type="entry name" value="Guanylate_kin"/>
    <property type="match status" value="1"/>
</dbReference>
<dbReference type="WBParaSite" id="ACRNAN_scaffold505.g32991.t1">
    <property type="protein sequence ID" value="ACRNAN_scaffold505.g32991.t1"/>
    <property type="gene ID" value="ACRNAN_scaffold505.g32991"/>
</dbReference>
<dbReference type="Proteomes" id="UP000887540">
    <property type="component" value="Unplaced"/>
</dbReference>
<keyword evidence="3" id="KW-1185">Reference proteome</keyword>
<evidence type="ECO:0000259" key="1">
    <source>
        <dbReference type="PROSITE" id="PS50052"/>
    </source>
</evidence>
<feature type="domain" description="Guanylate kinase-like" evidence="1">
    <location>
        <begin position="298"/>
        <end position="486"/>
    </location>
</feature>